<dbReference type="Gene3D" id="3.40.430.10">
    <property type="entry name" value="Dihydrofolate Reductase, subunit A"/>
    <property type="match status" value="1"/>
</dbReference>
<evidence type="ECO:0000259" key="1">
    <source>
        <dbReference type="Pfam" id="PF01872"/>
    </source>
</evidence>
<evidence type="ECO:0000313" key="2">
    <source>
        <dbReference type="EMBL" id="MFC4870985.1"/>
    </source>
</evidence>
<dbReference type="EMBL" id="JBHSJJ010000002">
    <property type="protein sequence ID" value="MFC4870985.1"/>
    <property type="molecule type" value="Genomic_DNA"/>
</dbReference>
<reference evidence="3" key="1">
    <citation type="journal article" date="2019" name="Int. J. Syst. Evol. Microbiol.">
        <title>The Global Catalogue of Microorganisms (GCM) 10K type strain sequencing project: providing services to taxonomists for standard genome sequencing and annotation.</title>
        <authorList>
            <consortium name="The Broad Institute Genomics Platform"/>
            <consortium name="The Broad Institute Genome Sequencing Center for Infectious Disease"/>
            <person name="Wu L."/>
            <person name="Ma J."/>
        </authorList>
    </citation>
    <scope>NUCLEOTIDE SEQUENCE [LARGE SCALE GENOMIC DNA]</scope>
    <source>
        <strain evidence="3">CGMCC 4.7466</strain>
    </source>
</reference>
<evidence type="ECO:0000313" key="3">
    <source>
        <dbReference type="Proteomes" id="UP001595818"/>
    </source>
</evidence>
<gene>
    <name evidence="2" type="ORF">ACFPFU_04750</name>
</gene>
<protein>
    <submittedName>
        <fullName evidence="2">Dihydrofolate reductase family protein</fullName>
    </submittedName>
</protein>
<dbReference type="InterPro" id="IPR024072">
    <property type="entry name" value="DHFR-like_dom_sf"/>
</dbReference>
<name>A0ABV9SX45_9BACT</name>
<dbReference type="Proteomes" id="UP001595818">
    <property type="component" value="Unassembled WGS sequence"/>
</dbReference>
<dbReference type="RefSeq" id="WP_377062032.1">
    <property type="nucleotide sequence ID" value="NZ_JBHSJJ010000002.1"/>
</dbReference>
<organism evidence="2 3">
    <name type="scientific">Negadavirga shengliensis</name>
    <dbReference type="NCBI Taxonomy" id="1389218"/>
    <lineage>
        <taxon>Bacteria</taxon>
        <taxon>Pseudomonadati</taxon>
        <taxon>Bacteroidota</taxon>
        <taxon>Cytophagia</taxon>
        <taxon>Cytophagales</taxon>
        <taxon>Cyclobacteriaceae</taxon>
        <taxon>Negadavirga</taxon>
    </lineage>
</organism>
<dbReference type="SUPFAM" id="SSF53597">
    <property type="entry name" value="Dihydrofolate reductase-like"/>
    <property type="match status" value="1"/>
</dbReference>
<sequence length="58" mass="6560">MNLNMIDEYRLAIHPVILGEGVPLFNEIKRGIGLSLKKVQTSPSGVVLLHYERKDENL</sequence>
<keyword evidence="3" id="KW-1185">Reference proteome</keyword>
<accession>A0ABV9SX45</accession>
<dbReference type="Pfam" id="PF01872">
    <property type="entry name" value="RibD_C"/>
    <property type="match status" value="1"/>
</dbReference>
<feature type="domain" description="Bacterial bifunctional deaminase-reductase C-terminal" evidence="1">
    <location>
        <begin position="4"/>
        <end position="48"/>
    </location>
</feature>
<dbReference type="InterPro" id="IPR002734">
    <property type="entry name" value="RibDG_C"/>
</dbReference>
<comment type="caution">
    <text evidence="2">The sequence shown here is derived from an EMBL/GenBank/DDBJ whole genome shotgun (WGS) entry which is preliminary data.</text>
</comment>
<proteinExistence type="predicted"/>